<keyword evidence="2" id="KW-1185">Reference proteome</keyword>
<gene>
    <name evidence="1" type="ORF">MHEC_35230</name>
</gene>
<name>A0A2I3EVJ4_9MYCO</name>
<organism evidence="1 2">
    <name type="scientific">Mycobacterium heckeshornense</name>
    <dbReference type="NCBI Taxonomy" id="110505"/>
    <lineage>
        <taxon>Bacteria</taxon>
        <taxon>Bacillati</taxon>
        <taxon>Actinomycetota</taxon>
        <taxon>Actinomycetes</taxon>
        <taxon>Mycobacteriales</taxon>
        <taxon>Mycobacteriaceae</taxon>
        <taxon>Mycobacterium</taxon>
    </lineage>
</organism>
<proteinExistence type="predicted"/>
<reference evidence="1 2" key="1">
    <citation type="submission" date="2020-12" db="EMBL/GenBank/DDBJ databases">
        <title>Complete genome sequence of Mycobacterium heckeshornense JCM 15655T, closely related to a pathogenic non-tuberculous mycobacterial species Mycobacterium xenopi.</title>
        <authorList>
            <person name="Yoshida M."/>
            <person name="Fukano H."/>
            <person name="Asakura T."/>
            <person name="Suzuki M."/>
            <person name="Hoshino Y."/>
        </authorList>
    </citation>
    <scope>NUCLEOTIDE SEQUENCE [LARGE SCALE GENOMIC DNA]</scope>
    <source>
        <strain evidence="1 2">JCM 15655</strain>
    </source>
</reference>
<dbReference type="STRING" id="110505.ACT16_07650"/>
<accession>A0A2I3EVJ4</accession>
<dbReference type="RefSeq" id="WP_048890851.1">
    <property type="nucleotide sequence ID" value="NZ_AP024237.1"/>
</dbReference>
<dbReference type="Proteomes" id="UP000595446">
    <property type="component" value="Chromosome"/>
</dbReference>
<protein>
    <submittedName>
        <fullName evidence="1">Uncharacterized protein</fullName>
    </submittedName>
</protein>
<evidence type="ECO:0000313" key="1">
    <source>
        <dbReference type="EMBL" id="BCO37090.1"/>
    </source>
</evidence>
<sequence length="121" mass="12658">MASESFLNSVLEWLRAGYPDGVPGPDRVPLLTLLRSTDLTDDQVRGLIQKITTPGSAALADGTGEADVVAEFVADMTHYDAGPENIRRVAGTLAAAGWPLQGIDPRRLTADDDVAGRAAAG</sequence>
<dbReference type="EMBL" id="AP024237">
    <property type="protein sequence ID" value="BCO37090.1"/>
    <property type="molecule type" value="Genomic_DNA"/>
</dbReference>
<evidence type="ECO:0000313" key="2">
    <source>
        <dbReference type="Proteomes" id="UP000595446"/>
    </source>
</evidence>
<dbReference type="Gene3D" id="6.10.140.2080">
    <property type="match status" value="1"/>
</dbReference>
<dbReference type="Gene3D" id="1.10.10.2390">
    <property type="match status" value="1"/>
</dbReference>
<dbReference type="AlphaFoldDB" id="A0A2I3EVJ4"/>
<dbReference type="Pfam" id="PF11829">
    <property type="entry name" value="DUF3349"/>
    <property type="match status" value="1"/>
</dbReference>
<dbReference type="InterPro" id="IPR021784">
    <property type="entry name" value="DUF3349"/>
</dbReference>